<dbReference type="PANTHER" id="PTHR42040:SF1">
    <property type="entry name" value="INNER KINETOCHORE SUBUNIT FTA4"/>
    <property type="match status" value="1"/>
</dbReference>
<gene>
    <name evidence="1" type="ORF">SUNI508_00832</name>
</gene>
<reference evidence="1 2" key="1">
    <citation type="journal article" date="2024" name="J. Plant Pathol.">
        <title>Sequence and assembly of the genome of Seiridium unicorne, isolate CBS 538.82, causal agent of cypress canker disease.</title>
        <authorList>
            <person name="Scali E."/>
            <person name="Rocca G.D."/>
            <person name="Danti R."/>
            <person name="Garbelotto M."/>
            <person name="Barberini S."/>
            <person name="Baroncelli R."/>
            <person name="Emiliani G."/>
        </authorList>
    </citation>
    <scope>NUCLEOTIDE SEQUENCE [LARGE SCALE GENOMIC DNA]</scope>
    <source>
        <strain evidence="1 2">BM-138-508</strain>
    </source>
</reference>
<evidence type="ECO:0000313" key="2">
    <source>
        <dbReference type="Proteomes" id="UP001408356"/>
    </source>
</evidence>
<comment type="caution">
    <text evidence="1">The sequence shown here is derived from an EMBL/GenBank/DDBJ whole genome shotgun (WGS) entry which is preliminary data.</text>
</comment>
<accession>A0ABR2V227</accession>
<dbReference type="EMBL" id="JARVKF010000223">
    <property type="protein sequence ID" value="KAK9420741.1"/>
    <property type="molecule type" value="Genomic_DNA"/>
</dbReference>
<evidence type="ECO:0000313" key="1">
    <source>
        <dbReference type="EMBL" id="KAK9420741.1"/>
    </source>
</evidence>
<dbReference type="InterPro" id="IPR025207">
    <property type="entry name" value="Sim4_Fta4"/>
</dbReference>
<proteinExistence type="predicted"/>
<protein>
    <submittedName>
        <fullName evidence="1">Kinetochore protein fta4</fullName>
    </submittedName>
</protein>
<organism evidence="1 2">
    <name type="scientific">Seiridium unicorne</name>
    <dbReference type="NCBI Taxonomy" id="138068"/>
    <lineage>
        <taxon>Eukaryota</taxon>
        <taxon>Fungi</taxon>
        <taxon>Dikarya</taxon>
        <taxon>Ascomycota</taxon>
        <taxon>Pezizomycotina</taxon>
        <taxon>Sordariomycetes</taxon>
        <taxon>Xylariomycetidae</taxon>
        <taxon>Amphisphaeriales</taxon>
        <taxon>Sporocadaceae</taxon>
        <taxon>Seiridium</taxon>
    </lineage>
</organism>
<dbReference type="Pfam" id="PF13093">
    <property type="entry name" value="FTA4"/>
    <property type="match status" value="1"/>
</dbReference>
<name>A0ABR2V227_9PEZI</name>
<dbReference type="PANTHER" id="PTHR42040">
    <property type="entry name" value="INNER KINETOCHORE SUBUNIT FTA4"/>
    <property type="match status" value="1"/>
</dbReference>
<dbReference type="Proteomes" id="UP001408356">
    <property type="component" value="Unassembled WGS sequence"/>
</dbReference>
<keyword evidence="2" id="KW-1185">Reference proteome</keyword>
<sequence>MAPPTILAHKSAFLTAQTLQLSQNLAPSHAWRNANDAAEQGIPQRMVDEALYRLNQTLQQHVRRVYPPQATRLVAEQIDSLFLDADGAGGEGGDEGDGIEELRVGIDLTTDEAISSLPQTWDAHRPDETEAQPVEAEEYTNLQSSLTSLSERRAAAKARVERLRQMHSLLQPFEDDVQENLVTRNGEVEKELERMRVLLVRVAGRVGQLPDQEETDDELMEDLDVLERRKVKSLLSGL</sequence>